<dbReference type="EMBL" id="DS547139">
    <property type="protein sequence ID" value="EDR01416.1"/>
    <property type="molecule type" value="Genomic_DNA"/>
</dbReference>
<feature type="region of interest" description="Disordered" evidence="1">
    <location>
        <begin position="152"/>
        <end position="202"/>
    </location>
</feature>
<feature type="compositionally biased region" description="Pro residues" evidence="1">
    <location>
        <begin position="254"/>
        <end position="263"/>
    </location>
</feature>
<feature type="compositionally biased region" description="Basic and acidic residues" evidence="1">
    <location>
        <begin position="310"/>
        <end position="320"/>
    </location>
</feature>
<keyword evidence="2" id="KW-0472">Membrane</keyword>
<feature type="compositionally biased region" description="Polar residues" evidence="1">
    <location>
        <begin position="347"/>
        <end position="365"/>
    </location>
</feature>
<feature type="compositionally biased region" description="Polar residues" evidence="1">
    <location>
        <begin position="158"/>
        <end position="170"/>
    </location>
</feature>
<keyword evidence="2" id="KW-1133">Transmembrane helix</keyword>
<dbReference type="AlphaFoldDB" id="B0DVG3"/>
<dbReference type="GeneID" id="6083606"/>
<dbReference type="KEGG" id="lbc:LACBIDRAFT_333282"/>
<accession>B0DVG3</accession>
<evidence type="ECO:0000256" key="1">
    <source>
        <dbReference type="SAM" id="MobiDB-lite"/>
    </source>
</evidence>
<reference evidence="3 4" key="1">
    <citation type="journal article" date="2008" name="Nature">
        <title>The genome of Laccaria bicolor provides insights into mycorrhizal symbiosis.</title>
        <authorList>
            <person name="Martin F."/>
            <person name="Aerts A."/>
            <person name="Ahren D."/>
            <person name="Brun A."/>
            <person name="Danchin E.G.J."/>
            <person name="Duchaussoy F."/>
            <person name="Gibon J."/>
            <person name="Kohler A."/>
            <person name="Lindquist E."/>
            <person name="Pereda V."/>
            <person name="Salamov A."/>
            <person name="Shapiro H.J."/>
            <person name="Wuyts J."/>
            <person name="Blaudez D."/>
            <person name="Buee M."/>
            <person name="Brokstein P."/>
            <person name="Canbaeck B."/>
            <person name="Cohen D."/>
            <person name="Courty P.E."/>
            <person name="Coutinho P.M."/>
            <person name="Delaruelle C."/>
            <person name="Detter J.C."/>
            <person name="Deveau A."/>
            <person name="DiFazio S."/>
            <person name="Duplessis S."/>
            <person name="Fraissinet-Tachet L."/>
            <person name="Lucic E."/>
            <person name="Frey-Klett P."/>
            <person name="Fourrey C."/>
            <person name="Feussner I."/>
            <person name="Gay G."/>
            <person name="Grimwood J."/>
            <person name="Hoegger P.J."/>
            <person name="Jain P."/>
            <person name="Kilaru S."/>
            <person name="Labbe J."/>
            <person name="Lin Y.C."/>
            <person name="Legue V."/>
            <person name="Le Tacon F."/>
            <person name="Marmeisse R."/>
            <person name="Melayah D."/>
            <person name="Montanini B."/>
            <person name="Muratet M."/>
            <person name="Nehls U."/>
            <person name="Niculita-Hirzel H."/>
            <person name="Oudot-Le Secq M.P."/>
            <person name="Peter M."/>
            <person name="Quesneville H."/>
            <person name="Rajashekar B."/>
            <person name="Reich M."/>
            <person name="Rouhier N."/>
            <person name="Schmutz J."/>
            <person name="Yin T."/>
            <person name="Chalot M."/>
            <person name="Henrissat B."/>
            <person name="Kuees U."/>
            <person name="Lucas S."/>
            <person name="Van de Peer Y."/>
            <person name="Podila G.K."/>
            <person name="Polle A."/>
            <person name="Pukkila P.J."/>
            <person name="Richardson P.M."/>
            <person name="Rouze P."/>
            <person name="Sanders I.R."/>
            <person name="Stajich J.E."/>
            <person name="Tunlid A."/>
            <person name="Tuskan G."/>
            <person name="Grigoriev I.V."/>
        </authorList>
    </citation>
    <scope>NUCLEOTIDE SEQUENCE [LARGE SCALE GENOMIC DNA]</scope>
    <source>
        <strain evidence="4">S238N-H82 / ATCC MYA-4686</strain>
    </source>
</reference>
<keyword evidence="2" id="KW-0812">Transmembrane</keyword>
<organism evidence="4">
    <name type="scientific">Laccaria bicolor (strain S238N-H82 / ATCC MYA-4686)</name>
    <name type="common">Bicoloured deceiver</name>
    <name type="synonym">Laccaria laccata var. bicolor</name>
    <dbReference type="NCBI Taxonomy" id="486041"/>
    <lineage>
        <taxon>Eukaryota</taxon>
        <taxon>Fungi</taxon>
        <taxon>Dikarya</taxon>
        <taxon>Basidiomycota</taxon>
        <taxon>Agaricomycotina</taxon>
        <taxon>Agaricomycetes</taxon>
        <taxon>Agaricomycetidae</taxon>
        <taxon>Agaricales</taxon>
        <taxon>Agaricineae</taxon>
        <taxon>Hydnangiaceae</taxon>
        <taxon>Laccaria</taxon>
    </lineage>
</organism>
<protein>
    <submittedName>
        <fullName evidence="3">Predicted protein</fullName>
    </submittedName>
</protein>
<evidence type="ECO:0000313" key="4">
    <source>
        <dbReference type="Proteomes" id="UP000001194"/>
    </source>
</evidence>
<proteinExistence type="predicted"/>
<name>B0DVG3_LACBS</name>
<feature type="compositionally biased region" description="Acidic residues" evidence="1">
    <location>
        <begin position="380"/>
        <end position="403"/>
    </location>
</feature>
<dbReference type="RefSeq" id="XP_001887961.1">
    <property type="nucleotide sequence ID" value="XM_001887926.1"/>
</dbReference>
<feature type="compositionally biased region" description="Polar residues" evidence="1">
    <location>
        <begin position="184"/>
        <end position="197"/>
    </location>
</feature>
<feature type="region of interest" description="Disordered" evidence="1">
    <location>
        <begin position="254"/>
        <end position="434"/>
    </location>
</feature>
<feature type="transmembrane region" description="Helical" evidence="2">
    <location>
        <begin position="39"/>
        <end position="59"/>
    </location>
</feature>
<dbReference type="Proteomes" id="UP000001194">
    <property type="component" value="Unassembled WGS sequence"/>
</dbReference>
<evidence type="ECO:0000313" key="3">
    <source>
        <dbReference type="EMBL" id="EDR01416.1"/>
    </source>
</evidence>
<feature type="compositionally biased region" description="Basic and acidic residues" evidence="1">
    <location>
        <begin position="266"/>
        <end position="277"/>
    </location>
</feature>
<keyword evidence="4" id="KW-1185">Reference proteome</keyword>
<sequence length="558" mass="59827">MPPLPTKKPSSQSLISSTLAAIANHFKPHKAEALQRKRLNAVCLIAALMLSYLLLVPSLPMAIRHWQKRNGTGIWLFGTSPLPNKQLFGNGFHAHPNTTLSPPTTTVVAPRNRPPHVRREGAHIDHHAAHLTSNNVANTTTLCHVTTAHEPGLEAPTDTISTQWPTQDNKNTPRRHHPTLKPPQHSQNNIHGTTSPMKTPHPVTTMAAQCPQLHNGTPHPRKLPTAHKITPAAHDNGTMSLPLAPFPLPLPSHPCPSPFPSTPIPHIHDLPNTKSDGEESIEGEPEVGKGKGKTGGKKGKKARMTGAQRAARDKVEDDKGVPASLTPVEQALEASGTSVAPPKHTGHSSTSSFLPPAPTVSSSRSRINHEPAVTAAHEETGDEESDEEDGDEGSDGDERGEEQEVIRFGPPRGRHQAKSGSNHHEPLAEDIVKAPGNDRLVKDIDISNLAPPEKEVPANGSSRSTGGILRGRALGNSFNIGDPVGDVLQDVAPLSHGRINVTIVQQPPSDIIIQNPTSLLNVKSPCYETLGPLLKKVAKSYSPVHSIWKSGLMTGKRL</sequence>
<feature type="compositionally biased region" description="Basic and acidic residues" evidence="1">
    <location>
        <begin position="422"/>
        <end position="432"/>
    </location>
</feature>
<evidence type="ECO:0000256" key="2">
    <source>
        <dbReference type="SAM" id="Phobius"/>
    </source>
</evidence>
<gene>
    <name evidence="3" type="ORF">LACBIDRAFT_333282</name>
</gene>
<dbReference type="InParanoid" id="B0DVG3"/>
<feature type="compositionally biased region" description="Basic residues" evidence="1">
    <location>
        <begin position="290"/>
        <end position="303"/>
    </location>
</feature>
<dbReference type="OrthoDB" id="3070904at2759"/>
<dbReference type="HOGENOM" id="CLU_488390_0_0_1"/>